<evidence type="ECO:0000259" key="7">
    <source>
        <dbReference type="Pfam" id="PF00732"/>
    </source>
</evidence>
<dbReference type="AlphaFoldDB" id="A0A7Y9LE62"/>
<keyword evidence="5" id="KW-0560">Oxidoreductase</keyword>
<dbReference type="InterPro" id="IPR007867">
    <property type="entry name" value="GMC_OxRtase_C"/>
</dbReference>
<feature type="compositionally biased region" description="Low complexity" evidence="6">
    <location>
        <begin position="17"/>
        <end position="30"/>
    </location>
</feature>
<dbReference type="PANTHER" id="PTHR42784:SF1">
    <property type="entry name" value="PYRANOSE 2-OXIDASE"/>
    <property type="match status" value="1"/>
</dbReference>
<dbReference type="GO" id="GO:0016614">
    <property type="term" value="F:oxidoreductase activity, acting on CH-OH group of donors"/>
    <property type="evidence" value="ECO:0007669"/>
    <property type="project" value="InterPro"/>
</dbReference>
<comment type="caution">
    <text evidence="9">The sequence shown here is derived from an EMBL/GenBank/DDBJ whole genome shotgun (WGS) entry which is preliminary data.</text>
</comment>
<dbReference type="InterPro" id="IPR000172">
    <property type="entry name" value="GMC_OxRdtase_N"/>
</dbReference>
<dbReference type="RefSeq" id="WP_179753724.1">
    <property type="nucleotide sequence ID" value="NZ_JACCBU010000001.1"/>
</dbReference>
<dbReference type="Pfam" id="PF05199">
    <property type="entry name" value="GMC_oxred_C"/>
    <property type="match status" value="1"/>
</dbReference>
<dbReference type="InterPro" id="IPR036188">
    <property type="entry name" value="FAD/NAD-bd_sf"/>
</dbReference>
<dbReference type="EMBL" id="JACCBU010000001">
    <property type="protein sequence ID" value="NYE72721.1"/>
    <property type="molecule type" value="Genomic_DNA"/>
</dbReference>
<dbReference type="Gene3D" id="3.50.50.60">
    <property type="entry name" value="FAD/NAD(P)-binding domain"/>
    <property type="match status" value="2"/>
</dbReference>
<feature type="region of interest" description="Disordered" evidence="6">
    <location>
        <begin position="16"/>
        <end position="36"/>
    </location>
</feature>
<dbReference type="InterPro" id="IPR051473">
    <property type="entry name" value="P2Ox-like"/>
</dbReference>
<dbReference type="SUPFAM" id="SSF51905">
    <property type="entry name" value="FAD/NAD(P)-binding domain"/>
    <property type="match status" value="1"/>
</dbReference>
<protein>
    <submittedName>
        <fullName evidence="9">Choline dehydrogenase-like flavoprotein</fullName>
    </submittedName>
</protein>
<dbReference type="GO" id="GO:0050660">
    <property type="term" value="F:flavin adenine dinucleotide binding"/>
    <property type="evidence" value="ECO:0007669"/>
    <property type="project" value="InterPro"/>
</dbReference>
<dbReference type="PANTHER" id="PTHR42784">
    <property type="entry name" value="PYRANOSE 2-OXIDASE"/>
    <property type="match status" value="1"/>
</dbReference>
<feature type="domain" description="Glucose-methanol-choline oxidoreductase N-terminal" evidence="7">
    <location>
        <begin position="320"/>
        <end position="466"/>
    </location>
</feature>
<keyword evidence="3" id="KW-0285">Flavoprotein</keyword>
<evidence type="ECO:0000256" key="4">
    <source>
        <dbReference type="ARBA" id="ARBA00022827"/>
    </source>
</evidence>
<evidence type="ECO:0000256" key="3">
    <source>
        <dbReference type="ARBA" id="ARBA00022630"/>
    </source>
</evidence>
<evidence type="ECO:0000256" key="6">
    <source>
        <dbReference type="SAM" id="MobiDB-lite"/>
    </source>
</evidence>
<comment type="similarity">
    <text evidence="2">Belongs to the GMC oxidoreductase family.</text>
</comment>
<feature type="domain" description="Glucose-methanol-choline oxidoreductase C-terminal" evidence="8">
    <location>
        <begin position="557"/>
        <end position="677"/>
    </location>
</feature>
<evidence type="ECO:0000256" key="2">
    <source>
        <dbReference type="ARBA" id="ARBA00010790"/>
    </source>
</evidence>
<proteinExistence type="inferred from homology"/>
<evidence type="ECO:0000256" key="5">
    <source>
        <dbReference type="ARBA" id="ARBA00023002"/>
    </source>
</evidence>
<evidence type="ECO:0000313" key="10">
    <source>
        <dbReference type="Proteomes" id="UP000569914"/>
    </source>
</evidence>
<organism evidence="9 10">
    <name type="scientific">Microlunatus parietis</name>
    <dbReference type="NCBI Taxonomy" id="682979"/>
    <lineage>
        <taxon>Bacteria</taxon>
        <taxon>Bacillati</taxon>
        <taxon>Actinomycetota</taxon>
        <taxon>Actinomycetes</taxon>
        <taxon>Propionibacteriales</taxon>
        <taxon>Propionibacteriaceae</taxon>
        <taxon>Microlunatus</taxon>
    </lineage>
</organism>
<comment type="cofactor">
    <cofactor evidence="1">
        <name>FAD</name>
        <dbReference type="ChEBI" id="CHEBI:57692"/>
    </cofactor>
</comment>
<accession>A0A7Y9LE62</accession>
<reference evidence="9 10" key="1">
    <citation type="submission" date="2020-07" db="EMBL/GenBank/DDBJ databases">
        <title>Sequencing the genomes of 1000 actinobacteria strains.</title>
        <authorList>
            <person name="Klenk H.-P."/>
        </authorList>
    </citation>
    <scope>NUCLEOTIDE SEQUENCE [LARGE SCALE GENOMIC DNA]</scope>
    <source>
        <strain evidence="9 10">DSM 22083</strain>
    </source>
</reference>
<dbReference type="Pfam" id="PF13450">
    <property type="entry name" value="NAD_binding_8"/>
    <property type="match status" value="1"/>
</dbReference>
<keyword evidence="4" id="KW-0274">FAD</keyword>
<gene>
    <name evidence="9" type="ORF">BKA15_004050</name>
</gene>
<keyword evidence="10" id="KW-1185">Reference proteome</keyword>
<name>A0A7Y9LE62_9ACTN</name>
<sequence length="688" mass="72699">MTERTALLTAVAETIVGTGPSTGSGHDSTGSGNGGWDAAEFLDEAGAELADLGPAVESLLDRVTGEAPDFSTLDHDRRQAVLDRIAVPPRLVRLVNAHYYTTPRAWAEVRWSPAPADAWPDPLPTISYGQQGWITPDQLLDRYDAIVVGAGAGGGAAAQVLAESGRRVLIIEAGTAPSAAELSRDHLRNPRVNFGLDRLTDLRGGGWPRTIETPDGGEAVVGPGDPGWGGNAHTLGGGTRVFGAQAWRFAPDDFRMASRYGVPDGSALADWPITYDDLEPFYDEAERRFGVSGAAGGDPWAGPRSRDYPMPPIAGNRPAERLAAGAARLGWSTVPVPLLINSEPYQGRLGCRRCPQCVGFACPVEAKSGTHNTAIPAAVATGNASVLLGSTVEKLITDPNGRVIKVAVVGDHGGGVWRREVAATEFLLGAGAIETARLLLNSAHDQEPDGLGNLHDQVGRYLQAHPYGGATGLFDEEVTDLVGPGPAIATCDFRHGNDGLVGGGMIAEEFVPTPASTYAYLTDAGLIPRHGRAAHDGMRHWLRRMLRVVGPYQEISTADSRVRLDPKLTDRYGIRVARLTGTLHPEDVRGRDYLSERAAEWLTAAGAARVVTAPRGGRPGGPNGGQHQAGSCRMGDDPTRSVTDPVGRVWGHENVRIVDGSTHVTNGGVNPVLTILANSLRITGDLVR</sequence>
<dbReference type="Proteomes" id="UP000569914">
    <property type="component" value="Unassembled WGS sequence"/>
</dbReference>
<dbReference type="Pfam" id="PF00732">
    <property type="entry name" value="GMC_oxred_N"/>
    <property type="match status" value="1"/>
</dbReference>
<evidence type="ECO:0000256" key="1">
    <source>
        <dbReference type="ARBA" id="ARBA00001974"/>
    </source>
</evidence>
<evidence type="ECO:0000313" key="9">
    <source>
        <dbReference type="EMBL" id="NYE72721.1"/>
    </source>
</evidence>
<evidence type="ECO:0000259" key="8">
    <source>
        <dbReference type="Pfam" id="PF05199"/>
    </source>
</evidence>
<feature type="region of interest" description="Disordered" evidence="6">
    <location>
        <begin position="612"/>
        <end position="641"/>
    </location>
</feature>